<dbReference type="GO" id="GO:0000122">
    <property type="term" value="P:negative regulation of transcription by RNA polymerase II"/>
    <property type="evidence" value="ECO:0007669"/>
    <property type="project" value="TreeGrafter"/>
</dbReference>
<dbReference type="GO" id="GO:0000785">
    <property type="term" value="C:chromatin"/>
    <property type="evidence" value="ECO:0007669"/>
    <property type="project" value="TreeGrafter"/>
</dbReference>
<dbReference type="PANTHER" id="PTHR12346:SF37">
    <property type="entry name" value="HISTONE DEACETYLASE INTERACTING DOMAIN, SIN3-RELATED"/>
    <property type="match status" value="1"/>
</dbReference>
<dbReference type="Gramene" id="KVI01143">
    <property type="protein sequence ID" value="KVI01143"/>
    <property type="gene ID" value="Ccrd_020594"/>
</dbReference>
<keyword evidence="2" id="KW-0539">Nucleus</keyword>
<reference evidence="3 4" key="1">
    <citation type="journal article" date="2016" name="Sci. Rep.">
        <title>The genome sequence of the outbreeding globe artichoke constructed de novo incorporating a phase-aware low-pass sequencing strategy of F1 progeny.</title>
        <authorList>
            <person name="Scaglione D."/>
            <person name="Reyes-Chin-Wo S."/>
            <person name="Acquadro A."/>
            <person name="Froenicke L."/>
            <person name="Portis E."/>
            <person name="Beitel C."/>
            <person name="Tirone M."/>
            <person name="Mauro R."/>
            <person name="Lo Monaco A."/>
            <person name="Mauromicale G."/>
            <person name="Faccioli P."/>
            <person name="Cattivelli L."/>
            <person name="Rieseberg L."/>
            <person name="Michelmore R."/>
            <person name="Lanteri S."/>
        </authorList>
    </citation>
    <scope>NUCLEOTIDE SEQUENCE [LARGE SCALE GENOMIC DNA]</scope>
    <source>
        <strain evidence="3">2C</strain>
    </source>
</reference>
<organism evidence="3 4">
    <name type="scientific">Cynara cardunculus var. scolymus</name>
    <name type="common">Globe artichoke</name>
    <name type="synonym">Cynara scolymus</name>
    <dbReference type="NCBI Taxonomy" id="59895"/>
    <lineage>
        <taxon>Eukaryota</taxon>
        <taxon>Viridiplantae</taxon>
        <taxon>Streptophyta</taxon>
        <taxon>Embryophyta</taxon>
        <taxon>Tracheophyta</taxon>
        <taxon>Spermatophyta</taxon>
        <taxon>Magnoliopsida</taxon>
        <taxon>eudicotyledons</taxon>
        <taxon>Gunneridae</taxon>
        <taxon>Pentapetalae</taxon>
        <taxon>asterids</taxon>
        <taxon>campanulids</taxon>
        <taxon>Asterales</taxon>
        <taxon>Asteraceae</taxon>
        <taxon>Carduoideae</taxon>
        <taxon>Cardueae</taxon>
        <taxon>Carduinae</taxon>
        <taxon>Cynara</taxon>
    </lineage>
</organism>
<evidence type="ECO:0000256" key="1">
    <source>
        <dbReference type="ARBA" id="ARBA00004123"/>
    </source>
</evidence>
<evidence type="ECO:0000313" key="3">
    <source>
        <dbReference type="EMBL" id="KVI01143.1"/>
    </source>
</evidence>
<keyword evidence="4" id="KW-1185">Reference proteome</keyword>
<dbReference type="PANTHER" id="PTHR12346">
    <property type="entry name" value="SIN3B-RELATED"/>
    <property type="match status" value="1"/>
</dbReference>
<comment type="caution">
    <text evidence="3">The sequence shown here is derived from an EMBL/GenBank/DDBJ whole genome shotgun (WGS) entry which is preliminary data.</text>
</comment>
<dbReference type="InterPro" id="IPR036600">
    <property type="entry name" value="PAH_sf"/>
</dbReference>
<dbReference type="GO" id="GO:0003714">
    <property type="term" value="F:transcription corepressor activity"/>
    <property type="evidence" value="ECO:0007669"/>
    <property type="project" value="InterPro"/>
</dbReference>
<dbReference type="InterPro" id="IPR039774">
    <property type="entry name" value="Sin3-like"/>
</dbReference>
<sequence length="59" mass="7333">MYSQEFTFCEKVKDRLRMYSQEFTFCEKVKNRLRNHDDYQAFLKCLHIYSTSIITRKEL</sequence>
<dbReference type="AlphaFoldDB" id="A0A124SET9"/>
<protein>
    <submittedName>
        <fullName evidence="3">Paired amphipathic helix</fullName>
    </submittedName>
</protein>
<dbReference type="SUPFAM" id="SSF47762">
    <property type="entry name" value="PAH2 domain"/>
    <property type="match status" value="1"/>
</dbReference>
<gene>
    <name evidence="3" type="ORF">Ccrd_020594</name>
</gene>
<evidence type="ECO:0000313" key="4">
    <source>
        <dbReference type="Proteomes" id="UP000243975"/>
    </source>
</evidence>
<comment type="subcellular location">
    <subcellularLocation>
        <location evidence="1">Nucleus</location>
    </subcellularLocation>
</comment>
<evidence type="ECO:0000256" key="2">
    <source>
        <dbReference type="ARBA" id="ARBA00023242"/>
    </source>
</evidence>
<dbReference type="EMBL" id="LEKV01003126">
    <property type="protein sequence ID" value="KVI01143.1"/>
    <property type="molecule type" value="Genomic_DNA"/>
</dbReference>
<proteinExistence type="predicted"/>
<name>A0A124SET9_CYNCS</name>
<dbReference type="GO" id="GO:0000118">
    <property type="term" value="C:histone deacetylase complex"/>
    <property type="evidence" value="ECO:0007669"/>
    <property type="project" value="TreeGrafter"/>
</dbReference>
<accession>A0A124SET9</accession>
<dbReference type="Gene3D" id="1.20.1160.11">
    <property type="entry name" value="Paired amphipathic helix"/>
    <property type="match status" value="1"/>
</dbReference>
<dbReference type="STRING" id="59895.A0A124SET9"/>
<dbReference type="Proteomes" id="UP000243975">
    <property type="component" value="Unassembled WGS sequence"/>
</dbReference>